<comment type="subcellular location">
    <subcellularLocation>
        <location evidence="1">Membrane</location>
    </subcellularLocation>
</comment>
<evidence type="ECO:0000313" key="9">
    <source>
        <dbReference type="WBParaSite" id="GPUH_0000056701-mRNA-1"/>
    </source>
</evidence>
<dbReference type="OrthoDB" id="10011262at2759"/>
<feature type="transmembrane region" description="Helical" evidence="5">
    <location>
        <begin position="34"/>
        <end position="55"/>
    </location>
</feature>
<name>A0A183CVS6_9BILA</name>
<dbReference type="EMBL" id="UYRT01000535">
    <property type="protein sequence ID" value="VDK28320.1"/>
    <property type="molecule type" value="Genomic_DNA"/>
</dbReference>
<evidence type="ECO:0000313" key="7">
    <source>
        <dbReference type="EMBL" id="VDK28320.1"/>
    </source>
</evidence>
<reference evidence="9" key="1">
    <citation type="submission" date="2016-06" db="UniProtKB">
        <authorList>
            <consortium name="WormBaseParasite"/>
        </authorList>
    </citation>
    <scope>IDENTIFICATION</scope>
</reference>
<dbReference type="WBParaSite" id="GPUH_0000056701-mRNA-1">
    <property type="protein sequence ID" value="GPUH_0000056701-mRNA-1"/>
    <property type="gene ID" value="GPUH_0000056701"/>
</dbReference>
<dbReference type="InterPro" id="IPR052954">
    <property type="entry name" value="GPCR-Ligand_Int"/>
</dbReference>
<feature type="domain" description="G-protein coupled receptors family 1 profile" evidence="6">
    <location>
        <begin position="32"/>
        <end position="175"/>
    </location>
</feature>
<organism evidence="9">
    <name type="scientific">Gongylonema pulchrum</name>
    <dbReference type="NCBI Taxonomy" id="637853"/>
    <lineage>
        <taxon>Eukaryota</taxon>
        <taxon>Metazoa</taxon>
        <taxon>Ecdysozoa</taxon>
        <taxon>Nematoda</taxon>
        <taxon>Chromadorea</taxon>
        <taxon>Rhabditida</taxon>
        <taxon>Spirurina</taxon>
        <taxon>Spiruromorpha</taxon>
        <taxon>Spiruroidea</taxon>
        <taxon>Gongylonematidae</taxon>
        <taxon>Gongylonema</taxon>
    </lineage>
</organism>
<feature type="transmembrane region" description="Helical" evidence="5">
    <location>
        <begin position="96"/>
        <end position="120"/>
    </location>
</feature>
<proteinExistence type="predicted"/>
<sequence length="175" mass="19772">MLEETVVENNHDQILYCQHSHELTFSPLQAVSRIYVIPVICAFGTLGNTVNICVFTHKQVSISDLVMFLATFFVFSVPVIAEQSEDISLINISPPLLVFFYPIAHVAHTCAVYMTILVSVHRYLGICHPFLVRRSGHSRSVRLAITSAVSFSLLFNLPRCFELQSVPCQSETFHW</sequence>
<accession>A0A183CVS6</accession>
<dbReference type="PANTHER" id="PTHR46641:SF2">
    <property type="entry name" value="FMRFAMIDE RECEPTOR"/>
    <property type="match status" value="1"/>
</dbReference>
<protein>
    <submittedName>
        <fullName evidence="9">G_PROTEIN_RECEP_F1_2 domain-containing protein</fullName>
    </submittedName>
</protein>
<keyword evidence="4 5" id="KW-0472">Membrane</keyword>
<feature type="transmembrane region" description="Helical" evidence="5">
    <location>
        <begin position="62"/>
        <end position="81"/>
    </location>
</feature>
<evidence type="ECO:0000256" key="2">
    <source>
        <dbReference type="ARBA" id="ARBA00022692"/>
    </source>
</evidence>
<dbReference type="PANTHER" id="PTHR46641">
    <property type="entry name" value="FMRFAMIDE RECEPTOR-RELATED"/>
    <property type="match status" value="1"/>
</dbReference>
<dbReference type="AlphaFoldDB" id="A0A183CVS6"/>
<gene>
    <name evidence="7" type="ORF">GPUH_LOCUS569</name>
</gene>
<dbReference type="PROSITE" id="PS50262">
    <property type="entry name" value="G_PROTEIN_RECEP_F1_2"/>
    <property type="match status" value="1"/>
</dbReference>
<keyword evidence="2 5" id="KW-0812">Transmembrane</keyword>
<dbReference type="Proteomes" id="UP000271098">
    <property type="component" value="Unassembled WGS sequence"/>
</dbReference>
<evidence type="ECO:0000256" key="4">
    <source>
        <dbReference type="ARBA" id="ARBA00023136"/>
    </source>
</evidence>
<evidence type="ECO:0000259" key="6">
    <source>
        <dbReference type="PROSITE" id="PS50262"/>
    </source>
</evidence>
<dbReference type="Gene3D" id="1.20.1070.10">
    <property type="entry name" value="Rhodopsin 7-helix transmembrane proteins"/>
    <property type="match status" value="1"/>
</dbReference>
<reference evidence="7 8" key="2">
    <citation type="submission" date="2018-11" db="EMBL/GenBank/DDBJ databases">
        <authorList>
            <consortium name="Pathogen Informatics"/>
        </authorList>
    </citation>
    <scope>NUCLEOTIDE SEQUENCE [LARGE SCALE GENOMIC DNA]</scope>
</reference>
<evidence type="ECO:0000256" key="1">
    <source>
        <dbReference type="ARBA" id="ARBA00004370"/>
    </source>
</evidence>
<keyword evidence="8" id="KW-1185">Reference proteome</keyword>
<dbReference type="GO" id="GO:0016020">
    <property type="term" value="C:membrane"/>
    <property type="evidence" value="ECO:0007669"/>
    <property type="project" value="UniProtKB-SubCell"/>
</dbReference>
<evidence type="ECO:0000256" key="5">
    <source>
        <dbReference type="SAM" id="Phobius"/>
    </source>
</evidence>
<dbReference type="SUPFAM" id="SSF81321">
    <property type="entry name" value="Family A G protein-coupled receptor-like"/>
    <property type="match status" value="1"/>
</dbReference>
<dbReference type="InterPro" id="IPR017452">
    <property type="entry name" value="GPCR_Rhodpsn_7TM"/>
</dbReference>
<evidence type="ECO:0000256" key="3">
    <source>
        <dbReference type="ARBA" id="ARBA00022989"/>
    </source>
</evidence>
<keyword evidence="3 5" id="KW-1133">Transmembrane helix</keyword>
<evidence type="ECO:0000313" key="8">
    <source>
        <dbReference type="Proteomes" id="UP000271098"/>
    </source>
</evidence>